<dbReference type="InterPro" id="IPR036465">
    <property type="entry name" value="vWFA_dom_sf"/>
</dbReference>
<evidence type="ECO:0000259" key="1">
    <source>
        <dbReference type="PROSITE" id="PS50234"/>
    </source>
</evidence>
<reference evidence="2 3" key="2">
    <citation type="submission" date="2020-06" db="EMBL/GenBank/DDBJ databases">
        <title>Halomonas songnenensis sp. nov., a moderately halophilic bacterium isolated from saline and alkaline soils.</title>
        <authorList>
            <person name="Jiang J."/>
            <person name="Pan Y."/>
        </authorList>
    </citation>
    <scope>NUCLEOTIDE SEQUENCE [LARGE SCALE GENOMIC DNA]</scope>
    <source>
        <strain evidence="2 3">TBZ9</strain>
    </source>
</reference>
<dbReference type="SUPFAM" id="SSF53300">
    <property type="entry name" value="vWA-like"/>
    <property type="match status" value="2"/>
</dbReference>
<dbReference type="Gene3D" id="3.40.50.410">
    <property type="entry name" value="von Willebrand factor, type A domain"/>
    <property type="match status" value="2"/>
</dbReference>
<dbReference type="RefSeq" id="WP_171702271.1">
    <property type="nucleotide sequence ID" value="NZ_JABFHI010000003.1"/>
</dbReference>
<dbReference type="InterPro" id="IPR002035">
    <property type="entry name" value="VWF_A"/>
</dbReference>
<organism evidence="2 3">
    <name type="scientific">Vreelandella azerica</name>
    <dbReference type="NCBI Taxonomy" id="2732867"/>
    <lineage>
        <taxon>Bacteria</taxon>
        <taxon>Pseudomonadati</taxon>
        <taxon>Pseudomonadota</taxon>
        <taxon>Gammaproteobacteria</taxon>
        <taxon>Oceanospirillales</taxon>
        <taxon>Halomonadaceae</taxon>
        <taxon>Vreelandella</taxon>
    </lineage>
</organism>
<protein>
    <submittedName>
        <fullName evidence="2">VWA domain-containing protein</fullName>
    </submittedName>
</protein>
<evidence type="ECO:0000313" key="2">
    <source>
        <dbReference type="EMBL" id="NOG31802.1"/>
    </source>
</evidence>
<proteinExistence type="predicted"/>
<feature type="domain" description="VWFA" evidence="1">
    <location>
        <begin position="52"/>
        <end position="249"/>
    </location>
</feature>
<sequence>MDVGVAVSDSVGNEGNGSFTLTIDDDMPTITDAECVVDVETGGVVTSTLGADLVLMIDTSGSVSSSDLDSIRDSLQTLFNSGAVNSVFLTSFASNATFYDSGENGGWFTDLDAAIDIIDGFINNGFTDYDAAIEAVTDNFTAPPSVGGKLISMFVSDGEPNQDNGSGSVGIDSEEESGWINFLKNNDFDESFSVGYGGLDSSDIAALEPIAWTEGETAVTNQGSSVANDDNVIILDNIDDLSSTLESTVTTTPDSVTGSVIDTIDFGADEITQPELTSVTYNGNTTVFDANTSSETFNTNAGKITINQDGSYTFTALDQTSSDVEDSISYTVTDSDGDTATADLCLKTTDSAPSAEVDNVTVVEGQNQGSLNLQLILDDSGSMGFNNDANLNAMKQAIADLFNTGNINSVRVITFSGDASSLNGGGWYTNTVDAYAAINSALKLAEARIMMTRLRKRSKTSRNRQAVRR</sequence>
<gene>
    <name evidence="2" type="ORF">HLB35_08530</name>
</gene>
<dbReference type="PROSITE" id="PS50234">
    <property type="entry name" value="VWFA"/>
    <property type="match status" value="1"/>
</dbReference>
<name>A0A7Y3TX11_9GAMM</name>
<dbReference type="EMBL" id="JABFHI010000003">
    <property type="protein sequence ID" value="NOG31802.1"/>
    <property type="molecule type" value="Genomic_DNA"/>
</dbReference>
<dbReference type="Pfam" id="PF00092">
    <property type="entry name" value="VWA"/>
    <property type="match status" value="1"/>
</dbReference>
<comment type="caution">
    <text evidence="2">The sequence shown here is derived from an EMBL/GenBank/DDBJ whole genome shotgun (WGS) entry which is preliminary data.</text>
</comment>
<accession>A0A7Y3TX11</accession>
<dbReference type="Proteomes" id="UP000588806">
    <property type="component" value="Unassembled WGS sequence"/>
</dbReference>
<dbReference type="AlphaFoldDB" id="A0A7Y3TX11"/>
<keyword evidence="3" id="KW-1185">Reference proteome</keyword>
<dbReference type="CDD" id="cd00198">
    <property type="entry name" value="vWFA"/>
    <property type="match status" value="1"/>
</dbReference>
<reference evidence="2 3" key="1">
    <citation type="submission" date="2020-05" db="EMBL/GenBank/DDBJ databases">
        <authorList>
            <person name="Ruan W."/>
            <person name="Jeon C.O."/>
            <person name="Chun B.H."/>
        </authorList>
    </citation>
    <scope>NUCLEOTIDE SEQUENCE [LARGE SCALE GENOMIC DNA]</scope>
    <source>
        <strain evidence="2 3">TBZ9</strain>
    </source>
</reference>
<dbReference type="SMART" id="SM00327">
    <property type="entry name" value="VWA"/>
    <property type="match status" value="1"/>
</dbReference>
<evidence type="ECO:0000313" key="3">
    <source>
        <dbReference type="Proteomes" id="UP000588806"/>
    </source>
</evidence>